<dbReference type="Proteomes" id="UP000245073">
    <property type="component" value="Unassembled WGS sequence"/>
</dbReference>
<accession>A0A2T9K9R8</accession>
<keyword evidence="3" id="KW-0732">Signal</keyword>
<dbReference type="SUPFAM" id="SSF51445">
    <property type="entry name" value="(Trans)glycosidases"/>
    <property type="match status" value="1"/>
</dbReference>
<dbReference type="AlphaFoldDB" id="A0A2T9K9R8"/>
<dbReference type="InterPro" id="IPR040719">
    <property type="entry name" value="DUF5597"/>
</dbReference>
<evidence type="ECO:0000259" key="4">
    <source>
        <dbReference type="Pfam" id="PF02449"/>
    </source>
</evidence>
<evidence type="ECO:0000313" key="7">
    <source>
        <dbReference type="Proteomes" id="UP000245073"/>
    </source>
</evidence>
<dbReference type="GO" id="GO:0004565">
    <property type="term" value="F:beta-galactosidase activity"/>
    <property type="evidence" value="ECO:0007669"/>
    <property type="project" value="InterPro"/>
</dbReference>
<evidence type="ECO:0000256" key="3">
    <source>
        <dbReference type="SAM" id="SignalP"/>
    </source>
</evidence>
<feature type="signal peptide" evidence="3">
    <location>
        <begin position="1"/>
        <end position="20"/>
    </location>
</feature>
<sequence>MRSRLATFLAALSLAGAAGAAAQDAPHFRKQGAATQLIVDGKPLLILGGELGNSTSSDLNYLNGYWPTLKTIGLNTVIATLEWDMIEPKEGVYDFASVEGLIKQAEANDVKLVLLWLAAWKNSTSSYAPPYIKHGWQKYAKAQDDKGTPVDILSAFDPDTLKADQRAFAALMAHIKAVDKNHTVVMMQVENEIGMLPVVRDYSPQAQAAYKGKVPKALTDYLQKNKAGLHPFVRDAWTANGSKTAGTWTEVFGAGPVGEEIFQGWGYAVFTDALTKAGKAAYDLPMYINGALNAPDQKPGEYPSGGPIPHMFDIWKAGAPAVDLIGMDIYYPNYVHWADQFRRADNPVFVPEANRAGQIDAGGNAFYTLGELDGIGFSPFHIETLPNPETHPLTGAYRVLGQIGPLVLANQGKGTMRGFKAPLSYEGVVDETPRIFELGGYKISASMVDSRTPKDTQTIPAHGGLIIQTGKDEFLVAGRGVILRFADADPKSGYRVGLEQVVDGEFVNGQWVPGRWLNGDESGQGRYLRMPPEKFGIQKLKVYRYK</sequence>
<evidence type="ECO:0000259" key="5">
    <source>
        <dbReference type="Pfam" id="PF18120"/>
    </source>
</evidence>
<name>A0A2T9K9R8_9CAUL</name>
<reference evidence="6 7" key="1">
    <citation type="submission" date="2018-04" db="EMBL/GenBank/DDBJ databases">
        <title>The genome sequence of Caulobacter sp. 744.</title>
        <authorList>
            <person name="Gao J."/>
            <person name="Sun J."/>
        </authorList>
    </citation>
    <scope>NUCLEOTIDE SEQUENCE [LARGE SCALE GENOMIC DNA]</scope>
    <source>
        <strain evidence="6 7">774</strain>
    </source>
</reference>
<feature type="chain" id="PRO_5015438981" description="Beta-galactosidase GanA" evidence="3">
    <location>
        <begin position="21"/>
        <end position="546"/>
    </location>
</feature>
<dbReference type="Pfam" id="PF18120">
    <property type="entry name" value="DUF5597"/>
    <property type="match status" value="1"/>
</dbReference>
<protein>
    <recommendedName>
        <fullName evidence="8">Beta-galactosidase GanA</fullName>
    </recommendedName>
</protein>
<comment type="caution">
    <text evidence="6">The sequence shown here is derived from an EMBL/GenBank/DDBJ whole genome shotgun (WGS) entry which is preliminary data.</text>
</comment>
<keyword evidence="2" id="KW-0326">Glycosidase</keyword>
<evidence type="ECO:0008006" key="8">
    <source>
        <dbReference type="Google" id="ProtNLM"/>
    </source>
</evidence>
<gene>
    <name evidence="6" type="ORF">DDF67_04960</name>
</gene>
<feature type="domain" description="DUF5597" evidence="5">
    <location>
        <begin position="393"/>
        <end position="528"/>
    </location>
</feature>
<dbReference type="InterPro" id="IPR013529">
    <property type="entry name" value="Glyco_hydro_42_N"/>
</dbReference>
<dbReference type="InterPro" id="IPR017853">
    <property type="entry name" value="GH"/>
</dbReference>
<evidence type="ECO:0000256" key="2">
    <source>
        <dbReference type="ARBA" id="ARBA00023295"/>
    </source>
</evidence>
<evidence type="ECO:0000256" key="1">
    <source>
        <dbReference type="ARBA" id="ARBA00022801"/>
    </source>
</evidence>
<dbReference type="Gene3D" id="3.20.20.80">
    <property type="entry name" value="Glycosidases"/>
    <property type="match status" value="1"/>
</dbReference>
<dbReference type="GO" id="GO:0005975">
    <property type="term" value="P:carbohydrate metabolic process"/>
    <property type="evidence" value="ECO:0007669"/>
    <property type="project" value="InterPro"/>
</dbReference>
<dbReference type="Gene3D" id="2.60.220.20">
    <property type="entry name" value="putative beta-Galactosidase from caulobacter crescentus"/>
    <property type="match status" value="1"/>
</dbReference>
<dbReference type="EMBL" id="QDKQ01000024">
    <property type="protein sequence ID" value="PVM92722.1"/>
    <property type="molecule type" value="Genomic_DNA"/>
</dbReference>
<dbReference type="GO" id="GO:0009341">
    <property type="term" value="C:beta-galactosidase complex"/>
    <property type="evidence" value="ECO:0007669"/>
    <property type="project" value="InterPro"/>
</dbReference>
<keyword evidence="1" id="KW-0378">Hydrolase</keyword>
<feature type="domain" description="Glycoside hydrolase family 42 N-terminal" evidence="4">
    <location>
        <begin position="69"/>
        <end position="251"/>
    </location>
</feature>
<dbReference type="OrthoDB" id="9800974at2"/>
<keyword evidence="7" id="KW-1185">Reference proteome</keyword>
<dbReference type="Pfam" id="PF02449">
    <property type="entry name" value="Glyco_hydro_42"/>
    <property type="match status" value="1"/>
</dbReference>
<evidence type="ECO:0000313" key="6">
    <source>
        <dbReference type="EMBL" id="PVM92722.1"/>
    </source>
</evidence>
<proteinExistence type="predicted"/>
<organism evidence="6 7">
    <name type="scientific">Caulobacter endophyticus</name>
    <dbReference type="NCBI Taxonomy" id="2172652"/>
    <lineage>
        <taxon>Bacteria</taxon>
        <taxon>Pseudomonadati</taxon>
        <taxon>Pseudomonadota</taxon>
        <taxon>Alphaproteobacteria</taxon>
        <taxon>Caulobacterales</taxon>
        <taxon>Caulobacteraceae</taxon>
        <taxon>Caulobacter</taxon>
    </lineage>
</organism>
<dbReference type="RefSeq" id="WP_109099830.1">
    <property type="nucleotide sequence ID" value="NZ_QDKQ01000024.1"/>
</dbReference>